<feature type="transmembrane region" description="Helical" evidence="6">
    <location>
        <begin position="218"/>
        <end position="238"/>
    </location>
</feature>
<feature type="transmembrane region" description="Helical" evidence="6">
    <location>
        <begin position="104"/>
        <end position="124"/>
    </location>
</feature>
<evidence type="ECO:0000259" key="7">
    <source>
        <dbReference type="Pfam" id="PF00892"/>
    </source>
</evidence>
<dbReference type="Proteomes" id="UP001497480">
    <property type="component" value="Unassembled WGS sequence"/>
</dbReference>
<proteinExistence type="inferred from homology"/>
<dbReference type="Pfam" id="PF00892">
    <property type="entry name" value="EamA"/>
    <property type="match status" value="2"/>
</dbReference>
<evidence type="ECO:0000256" key="6">
    <source>
        <dbReference type="RuleBase" id="RU363077"/>
    </source>
</evidence>
<accession>A0AAV1X882</accession>
<evidence type="ECO:0000313" key="8">
    <source>
        <dbReference type="EMBL" id="CAL0317247.1"/>
    </source>
</evidence>
<dbReference type="GO" id="GO:0016020">
    <property type="term" value="C:membrane"/>
    <property type="evidence" value="ECO:0007669"/>
    <property type="project" value="UniProtKB-SubCell"/>
</dbReference>
<dbReference type="InterPro" id="IPR000620">
    <property type="entry name" value="EamA_dom"/>
</dbReference>
<organism evidence="8 9">
    <name type="scientific">Lupinus luteus</name>
    <name type="common">European yellow lupine</name>
    <dbReference type="NCBI Taxonomy" id="3873"/>
    <lineage>
        <taxon>Eukaryota</taxon>
        <taxon>Viridiplantae</taxon>
        <taxon>Streptophyta</taxon>
        <taxon>Embryophyta</taxon>
        <taxon>Tracheophyta</taxon>
        <taxon>Spermatophyta</taxon>
        <taxon>Magnoliopsida</taxon>
        <taxon>eudicotyledons</taxon>
        <taxon>Gunneridae</taxon>
        <taxon>Pentapetalae</taxon>
        <taxon>rosids</taxon>
        <taxon>fabids</taxon>
        <taxon>Fabales</taxon>
        <taxon>Fabaceae</taxon>
        <taxon>Papilionoideae</taxon>
        <taxon>50 kb inversion clade</taxon>
        <taxon>genistoids sensu lato</taxon>
        <taxon>core genistoids</taxon>
        <taxon>Genisteae</taxon>
        <taxon>Lupinus</taxon>
    </lineage>
</organism>
<keyword evidence="5 6" id="KW-0472">Membrane</keyword>
<gene>
    <name evidence="8" type="ORF">LLUT_LOCUS18307</name>
</gene>
<feature type="transmembrane region" description="Helical" evidence="6">
    <location>
        <begin position="186"/>
        <end position="206"/>
    </location>
</feature>
<evidence type="ECO:0000256" key="2">
    <source>
        <dbReference type="ARBA" id="ARBA00007635"/>
    </source>
</evidence>
<dbReference type="PANTHER" id="PTHR31218">
    <property type="entry name" value="WAT1-RELATED PROTEIN"/>
    <property type="match status" value="1"/>
</dbReference>
<dbReference type="AlphaFoldDB" id="A0AAV1X882"/>
<evidence type="ECO:0000256" key="1">
    <source>
        <dbReference type="ARBA" id="ARBA00004141"/>
    </source>
</evidence>
<feature type="transmembrane region" description="Helical" evidence="6">
    <location>
        <begin position="282"/>
        <end position="303"/>
    </location>
</feature>
<evidence type="ECO:0000256" key="5">
    <source>
        <dbReference type="ARBA" id="ARBA00023136"/>
    </source>
</evidence>
<dbReference type="GO" id="GO:0022857">
    <property type="term" value="F:transmembrane transporter activity"/>
    <property type="evidence" value="ECO:0007669"/>
    <property type="project" value="InterPro"/>
</dbReference>
<dbReference type="InterPro" id="IPR037185">
    <property type="entry name" value="EmrE-like"/>
</dbReference>
<evidence type="ECO:0000256" key="3">
    <source>
        <dbReference type="ARBA" id="ARBA00022692"/>
    </source>
</evidence>
<feature type="transmembrane region" description="Helical" evidence="6">
    <location>
        <begin position="12"/>
        <end position="31"/>
    </location>
</feature>
<keyword evidence="4 6" id="KW-1133">Transmembrane helix</keyword>
<feature type="transmembrane region" description="Helical" evidence="6">
    <location>
        <begin position="136"/>
        <end position="155"/>
    </location>
</feature>
<protein>
    <recommendedName>
        <fullName evidence="6">WAT1-related protein</fullName>
    </recommendedName>
</protein>
<comment type="subcellular location">
    <subcellularLocation>
        <location evidence="1 6">Membrane</location>
        <topology evidence="1 6">Multi-pass membrane protein</topology>
    </subcellularLocation>
</comment>
<sequence>MARRWSFYNDLLPVIMLICIDFNDIGLLTLFKAATNKGMSNHVFVAYAYAIATLILLPSPFFSKRSRVVPPINISILSKIALLGVIGSISQILGYAGISYSSPTLASSIGNLVPAFTFLLAIIFRMEKIAAKRSSEAKVIGSIISIAGAFILTFYKGSPIIMAHHNFSLLQLQQPISILNSVHPSWAIAGVLLTADYLLVSLWYILQVKVLNEFPDKVTMIFYYNVTATIVATIVALFTEPNASAWKIRLDISLLSIICSGVFGKFMSNTVYAWALQLKGPVYVTSFKPLSIVTSIAMGVLFLGDTLHVGSIIGATIASIGLYSVLWGKAKEEVDEYVDNMESPTTENVPLLHSYNIENSEHKKVSNV</sequence>
<feature type="domain" description="EamA" evidence="7">
    <location>
        <begin position="29"/>
        <end position="153"/>
    </location>
</feature>
<keyword evidence="9" id="KW-1185">Reference proteome</keyword>
<feature type="domain" description="EamA" evidence="7">
    <location>
        <begin position="198"/>
        <end position="326"/>
    </location>
</feature>
<evidence type="ECO:0000256" key="4">
    <source>
        <dbReference type="ARBA" id="ARBA00022989"/>
    </source>
</evidence>
<dbReference type="EMBL" id="CAXHTB010000012">
    <property type="protein sequence ID" value="CAL0317247.1"/>
    <property type="molecule type" value="Genomic_DNA"/>
</dbReference>
<reference evidence="8 9" key="1">
    <citation type="submission" date="2024-03" db="EMBL/GenBank/DDBJ databases">
        <authorList>
            <person name="Martinez-Hernandez J."/>
        </authorList>
    </citation>
    <scope>NUCLEOTIDE SEQUENCE [LARGE SCALE GENOMIC DNA]</scope>
</reference>
<comment type="caution">
    <text evidence="8">The sequence shown here is derived from an EMBL/GenBank/DDBJ whole genome shotgun (WGS) entry which is preliminary data.</text>
</comment>
<feature type="transmembrane region" description="Helical" evidence="6">
    <location>
        <begin position="74"/>
        <end position="98"/>
    </location>
</feature>
<evidence type="ECO:0000313" key="9">
    <source>
        <dbReference type="Proteomes" id="UP001497480"/>
    </source>
</evidence>
<keyword evidence="3 6" id="KW-0812">Transmembrane</keyword>
<feature type="transmembrane region" description="Helical" evidence="6">
    <location>
        <begin position="250"/>
        <end position="275"/>
    </location>
</feature>
<name>A0AAV1X882_LUPLU</name>
<dbReference type="SUPFAM" id="SSF103481">
    <property type="entry name" value="Multidrug resistance efflux transporter EmrE"/>
    <property type="match status" value="2"/>
</dbReference>
<feature type="transmembrane region" description="Helical" evidence="6">
    <location>
        <begin position="43"/>
        <end position="62"/>
    </location>
</feature>
<feature type="transmembrane region" description="Helical" evidence="6">
    <location>
        <begin position="309"/>
        <end position="327"/>
    </location>
</feature>
<comment type="similarity">
    <text evidence="2 6">Belongs to the drug/metabolite transporter (DMT) superfamily. Plant drug/metabolite exporter (P-DME) (TC 2.A.7.4) family.</text>
</comment>
<dbReference type="InterPro" id="IPR030184">
    <property type="entry name" value="WAT1-related"/>
</dbReference>